<gene>
    <name evidence="2" type="ORF">SAMN04489747_2081</name>
</gene>
<accession>A0A1G6YTT4</accession>
<feature type="region of interest" description="Disordered" evidence="1">
    <location>
        <begin position="1"/>
        <end position="31"/>
    </location>
</feature>
<organism evidence="2 3">
    <name type="scientific">Auraticoccus monumenti</name>
    <dbReference type="NCBI Taxonomy" id="675864"/>
    <lineage>
        <taxon>Bacteria</taxon>
        <taxon>Bacillati</taxon>
        <taxon>Actinomycetota</taxon>
        <taxon>Actinomycetes</taxon>
        <taxon>Propionibacteriales</taxon>
        <taxon>Propionibacteriaceae</taxon>
        <taxon>Auraticoccus</taxon>
    </lineage>
</organism>
<dbReference type="OrthoDB" id="3671213at2"/>
<name>A0A1G6YTT4_9ACTN</name>
<evidence type="ECO:0000256" key="1">
    <source>
        <dbReference type="SAM" id="MobiDB-lite"/>
    </source>
</evidence>
<protein>
    <submittedName>
        <fullName evidence="2">Uncharacterized protein</fullName>
    </submittedName>
</protein>
<dbReference type="RefSeq" id="WP_157677058.1">
    <property type="nucleotide sequence ID" value="NZ_LT629688.1"/>
</dbReference>
<evidence type="ECO:0000313" key="2">
    <source>
        <dbReference type="EMBL" id="SDD93057.1"/>
    </source>
</evidence>
<reference evidence="2 3" key="1">
    <citation type="submission" date="2016-10" db="EMBL/GenBank/DDBJ databases">
        <authorList>
            <person name="de Groot N.N."/>
        </authorList>
    </citation>
    <scope>NUCLEOTIDE SEQUENCE [LARGE SCALE GENOMIC DNA]</scope>
    <source>
        <strain evidence="2 3">MON 2.2</strain>
    </source>
</reference>
<proteinExistence type="predicted"/>
<dbReference type="Proteomes" id="UP000198546">
    <property type="component" value="Chromosome i"/>
</dbReference>
<dbReference type="AlphaFoldDB" id="A0A1G6YTT4"/>
<dbReference type="EMBL" id="LT629688">
    <property type="protein sequence ID" value="SDD93057.1"/>
    <property type="molecule type" value="Genomic_DNA"/>
</dbReference>
<sequence length="58" mass="6216">MDTALLDPEVTQTSEVADRADDVGPSTPVPTCRRWTLIDLENRIEDHPSLTSGHGGAA</sequence>
<evidence type="ECO:0000313" key="3">
    <source>
        <dbReference type="Proteomes" id="UP000198546"/>
    </source>
</evidence>
<keyword evidence="3" id="KW-1185">Reference proteome</keyword>